<evidence type="ECO:0000256" key="6">
    <source>
        <dbReference type="ARBA" id="ARBA00023136"/>
    </source>
</evidence>
<name>A0A930UZR5_9ACTN</name>
<evidence type="ECO:0000259" key="10">
    <source>
        <dbReference type="PROSITE" id="PS50885"/>
    </source>
</evidence>
<dbReference type="CDD" id="cd07302">
    <property type="entry name" value="CHD"/>
    <property type="match status" value="1"/>
</dbReference>
<feature type="region of interest" description="Disordered" evidence="7">
    <location>
        <begin position="516"/>
        <end position="545"/>
    </location>
</feature>
<dbReference type="EMBL" id="JADIVZ010000002">
    <property type="protein sequence ID" value="MBF4161384.1"/>
    <property type="molecule type" value="Genomic_DNA"/>
</dbReference>
<dbReference type="PROSITE" id="PS50125">
    <property type="entry name" value="GUANYLATE_CYCLASE_2"/>
    <property type="match status" value="1"/>
</dbReference>
<comment type="caution">
    <text evidence="11">The sequence shown here is derived from an EMBL/GenBank/DDBJ whole genome shotgun (WGS) entry which is preliminary data.</text>
</comment>
<dbReference type="Proteomes" id="UP000656804">
    <property type="component" value="Unassembled WGS sequence"/>
</dbReference>
<comment type="similarity">
    <text evidence="2">Belongs to the adenylyl cyclase class-3 family.</text>
</comment>
<evidence type="ECO:0000256" key="7">
    <source>
        <dbReference type="SAM" id="MobiDB-lite"/>
    </source>
</evidence>
<sequence>MPPVPPYPPSQRSPFGSWLLGPQGQSPRRLRWRIQMLLTVFITTTHLLGAGVVVVLSVLVVPAPRANHAMGLATVIGVPVYVALAVLVGSVWGTRVSFGALLWVLDEREPTLRERRRALRVPLNLTLLSGVLWGLGLVLFVVLAVLIQPERVLGIAPTVGIGAIVVCTITYLLSEFALRPLSALAMAAGAEARPRGLGVGGRQLTFWLLGTGAPLVGLAFGAVAALVRDDVTVTRLAVQVLVVSGVVLAFGFFVTTLNARSVVAPLASVREGMAEVQSGRLDLRLPVYDATELGRLQDGFNHMAEGLAERERLADLFGRHVGQDVARAAADKEVALGGESREVTVLFVDLVGSTRFAADHKPAVVVDMLNGFFDVVVEEVLREDGLVNKFVGDAVLAVFGAPTDLPDHAARGVRCARRMAGRLAEEQPQIAAGIGVYAGTVVAGNVGTQERFEYTVIGDAVNAASRLTEVAKGVEGRVASTVSTIEAAGPEEQAHWCRGETLTLRGRSKQTRVARLARPTSAAEPRGEHDGEVGERSQAMETGGV</sequence>
<evidence type="ECO:0000256" key="4">
    <source>
        <dbReference type="ARBA" id="ARBA00022692"/>
    </source>
</evidence>
<accession>A0A930UZR5</accession>
<feature type="transmembrane region" description="Helical" evidence="8">
    <location>
        <begin position="36"/>
        <end position="60"/>
    </location>
</feature>
<dbReference type="Gene3D" id="6.10.340.10">
    <property type="match status" value="1"/>
</dbReference>
<dbReference type="InterPro" id="IPR029787">
    <property type="entry name" value="Nucleotide_cyclase"/>
</dbReference>
<dbReference type="InterPro" id="IPR001054">
    <property type="entry name" value="A/G_cyclase"/>
</dbReference>
<dbReference type="SMART" id="SM00044">
    <property type="entry name" value="CYCc"/>
    <property type="match status" value="1"/>
</dbReference>
<dbReference type="GO" id="GO:0004016">
    <property type="term" value="F:adenylate cyclase activity"/>
    <property type="evidence" value="ECO:0007669"/>
    <property type="project" value="UniProtKB-ARBA"/>
</dbReference>
<dbReference type="SMART" id="SM00304">
    <property type="entry name" value="HAMP"/>
    <property type="match status" value="1"/>
</dbReference>
<evidence type="ECO:0000256" key="2">
    <source>
        <dbReference type="ARBA" id="ARBA00005381"/>
    </source>
</evidence>
<dbReference type="GO" id="GO:0035556">
    <property type="term" value="P:intracellular signal transduction"/>
    <property type="evidence" value="ECO:0007669"/>
    <property type="project" value="InterPro"/>
</dbReference>
<feature type="transmembrane region" description="Helical" evidence="8">
    <location>
        <begin position="80"/>
        <end position="105"/>
    </location>
</feature>
<dbReference type="GO" id="GO:0005886">
    <property type="term" value="C:plasma membrane"/>
    <property type="evidence" value="ECO:0007669"/>
    <property type="project" value="UniProtKB-SubCell"/>
</dbReference>
<evidence type="ECO:0000313" key="11">
    <source>
        <dbReference type="EMBL" id="MBF4161384.1"/>
    </source>
</evidence>
<feature type="domain" description="HAMP" evidence="10">
    <location>
        <begin position="260"/>
        <end position="312"/>
    </location>
</feature>
<evidence type="ECO:0000256" key="8">
    <source>
        <dbReference type="SAM" id="Phobius"/>
    </source>
</evidence>
<evidence type="ECO:0000256" key="1">
    <source>
        <dbReference type="ARBA" id="ARBA00004651"/>
    </source>
</evidence>
<dbReference type="Gene3D" id="3.30.70.1230">
    <property type="entry name" value="Nucleotide cyclase"/>
    <property type="match status" value="1"/>
</dbReference>
<protein>
    <submittedName>
        <fullName evidence="11">Adenylate/guanylate cyclase domain-containing protein</fullName>
    </submittedName>
</protein>
<feature type="transmembrane region" description="Helical" evidence="8">
    <location>
        <begin position="153"/>
        <end position="173"/>
    </location>
</feature>
<dbReference type="AlphaFoldDB" id="A0A930UZR5"/>
<keyword evidence="12" id="KW-1185">Reference proteome</keyword>
<organism evidence="11 12">
    <name type="scientific">Nocardioides acrostichi</name>
    <dbReference type="NCBI Taxonomy" id="2784339"/>
    <lineage>
        <taxon>Bacteria</taxon>
        <taxon>Bacillati</taxon>
        <taxon>Actinomycetota</taxon>
        <taxon>Actinomycetes</taxon>
        <taxon>Propionibacteriales</taxon>
        <taxon>Nocardioidaceae</taxon>
        <taxon>Nocardioides</taxon>
    </lineage>
</organism>
<dbReference type="Pfam" id="PF00672">
    <property type="entry name" value="HAMP"/>
    <property type="match status" value="1"/>
</dbReference>
<evidence type="ECO:0000313" key="12">
    <source>
        <dbReference type="Proteomes" id="UP000656804"/>
    </source>
</evidence>
<keyword evidence="5 8" id="KW-1133">Transmembrane helix</keyword>
<evidence type="ECO:0000256" key="3">
    <source>
        <dbReference type="ARBA" id="ARBA00022475"/>
    </source>
</evidence>
<dbReference type="GO" id="GO:0006171">
    <property type="term" value="P:cAMP biosynthetic process"/>
    <property type="evidence" value="ECO:0007669"/>
    <property type="project" value="TreeGrafter"/>
</dbReference>
<dbReference type="CDD" id="cd06225">
    <property type="entry name" value="HAMP"/>
    <property type="match status" value="1"/>
</dbReference>
<dbReference type="SUPFAM" id="SSF158472">
    <property type="entry name" value="HAMP domain-like"/>
    <property type="match status" value="1"/>
</dbReference>
<evidence type="ECO:0000256" key="5">
    <source>
        <dbReference type="ARBA" id="ARBA00022989"/>
    </source>
</evidence>
<dbReference type="SUPFAM" id="SSF55073">
    <property type="entry name" value="Nucleotide cyclase"/>
    <property type="match status" value="1"/>
</dbReference>
<dbReference type="Pfam" id="PF00211">
    <property type="entry name" value="Guanylate_cyc"/>
    <property type="match status" value="1"/>
</dbReference>
<evidence type="ECO:0000259" key="9">
    <source>
        <dbReference type="PROSITE" id="PS50125"/>
    </source>
</evidence>
<gene>
    <name evidence="11" type="ORF">ISG29_06740</name>
</gene>
<proteinExistence type="inferred from homology"/>
<dbReference type="PANTHER" id="PTHR43081:SF17">
    <property type="entry name" value="BLL5647 PROTEIN"/>
    <property type="match status" value="1"/>
</dbReference>
<feature type="domain" description="Guanylate cyclase" evidence="9">
    <location>
        <begin position="344"/>
        <end position="468"/>
    </location>
</feature>
<dbReference type="PANTHER" id="PTHR43081">
    <property type="entry name" value="ADENYLATE CYCLASE, TERMINAL-DIFFERENTIATION SPECIFIC-RELATED"/>
    <property type="match status" value="1"/>
</dbReference>
<dbReference type="InterPro" id="IPR003660">
    <property type="entry name" value="HAMP_dom"/>
</dbReference>
<dbReference type="InterPro" id="IPR050697">
    <property type="entry name" value="Adenylyl/Guanylyl_Cyclase_3/4"/>
</dbReference>
<dbReference type="PROSITE" id="PS50885">
    <property type="entry name" value="HAMP"/>
    <property type="match status" value="1"/>
</dbReference>
<keyword evidence="3" id="KW-1003">Cell membrane</keyword>
<keyword evidence="6 8" id="KW-0472">Membrane</keyword>
<feature type="compositionally biased region" description="Basic and acidic residues" evidence="7">
    <location>
        <begin position="525"/>
        <end position="535"/>
    </location>
</feature>
<comment type="subcellular location">
    <subcellularLocation>
        <location evidence="1">Cell membrane</location>
        <topology evidence="1">Multi-pass membrane protein</topology>
    </subcellularLocation>
</comment>
<feature type="transmembrane region" description="Helical" evidence="8">
    <location>
        <begin position="125"/>
        <end position="147"/>
    </location>
</feature>
<feature type="transmembrane region" description="Helical" evidence="8">
    <location>
        <begin position="233"/>
        <end position="254"/>
    </location>
</feature>
<feature type="transmembrane region" description="Helical" evidence="8">
    <location>
        <begin position="204"/>
        <end position="227"/>
    </location>
</feature>
<reference evidence="11" key="1">
    <citation type="submission" date="2020-11" db="EMBL/GenBank/DDBJ databases">
        <title>Nocardioides sp. CBS4Y-1, whole genome shotgun sequence.</title>
        <authorList>
            <person name="Tuo L."/>
        </authorList>
    </citation>
    <scope>NUCLEOTIDE SEQUENCE</scope>
    <source>
        <strain evidence="11">CBS4Y-1</strain>
    </source>
</reference>
<keyword evidence="4 8" id="KW-0812">Transmembrane</keyword>